<feature type="compositionally biased region" description="Low complexity" evidence="1">
    <location>
        <begin position="9"/>
        <end position="31"/>
    </location>
</feature>
<dbReference type="VEuPathDB" id="FungiDB:ASPSYDRAFT_162744"/>
<keyword evidence="3" id="KW-1185">Reference proteome</keyword>
<name>A0A1L9T218_9EURO</name>
<gene>
    <name evidence="2" type="ORF">ASPSYDRAFT_162744</name>
</gene>
<feature type="compositionally biased region" description="Polar residues" evidence="1">
    <location>
        <begin position="269"/>
        <end position="294"/>
    </location>
</feature>
<dbReference type="GeneID" id="63759176"/>
<feature type="region of interest" description="Disordered" evidence="1">
    <location>
        <begin position="256"/>
        <end position="303"/>
    </location>
</feature>
<feature type="region of interest" description="Disordered" evidence="1">
    <location>
        <begin position="205"/>
        <end position="233"/>
    </location>
</feature>
<reference evidence="3" key="1">
    <citation type="journal article" date="2017" name="Genome Biol.">
        <title>Comparative genomics reveals high biological diversity and specific adaptations in the industrially and medically important fungal genus Aspergillus.</title>
        <authorList>
            <person name="de Vries R.P."/>
            <person name="Riley R."/>
            <person name="Wiebenga A."/>
            <person name="Aguilar-Osorio G."/>
            <person name="Amillis S."/>
            <person name="Uchima C.A."/>
            <person name="Anderluh G."/>
            <person name="Asadollahi M."/>
            <person name="Askin M."/>
            <person name="Barry K."/>
            <person name="Battaglia E."/>
            <person name="Bayram O."/>
            <person name="Benocci T."/>
            <person name="Braus-Stromeyer S.A."/>
            <person name="Caldana C."/>
            <person name="Canovas D."/>
            <person name="Cerqueira G.C."/>
            <person name="Chen F."/>
            <person name="Chen W."/>
            <person name="Choi C."/>
            <person name="Clum A."/>
            <person name="Dos Santos R.A."/>
            <person name="Damasio A.R."/>
            <person name="Diallinas G."/>
            <person name="Emri T."/>
            <person name="Fekete E."/>
            <person name="Flipphi M."/>
            <person name="Freyberg S."/>
            <person name="Gallo A."/>
            <person name="Gournas C."/>
            <person name="Habgood R."/>
            <person name="Hainaut M."/>
            <person name="Harispe M.L."/>
            <person name="Henrissat B."/>
            <person name="Hilden K.S."/>
            <person name="Hope R."/>
            <person name="Hossain A."/>
            <person name="Karabika E."/>
            <person name="Karaffa L."/>
            <person name="Karanyi Z."/>
            <person name="Krasevec N."/>
            <person name="Kuo A."/>
            <person name="Kusch H."/>
            <person name="LaButti K."/>
            <person name="Lagendijk E.L."/>
            <person name="Lapidus A."/>
            <person name="Levasseur A."/>
            <person name="Lindquist E."/>
            <person name="Lipzen A."/>
            <person name="Logrieco A.F."/>
            <person name="MacCabe A."/>
            <person name="Maekelae M.R."/>
            <person name="Malavazi I."/>
            <person name="Melin P."/>
            <person name="Meyer V."/>
            <person name="Mielnichuk N."/>
            <person name="Miskei M."/>
            <person name="Molnar A.P."/>
            <person name="Mule G."/>
            <person name="Ngan C.Y."/>
            <person name="Orejas M."/>
            <person name="Orosz E."/>
            <person name="Ouedraogo J.P."/>
            <person name="Overkamp K.M."/>
            <person name="Park H.-S."/>
            <person name="Perrone G."/>
            <person name="Piumi F."/>
            <person name="Punt P.J."/>
            <person name="Ram A.F."/>
            <person name="Ramon A."/>
            <person name="Rauscher S."/>
            <person name="Record E."/>
            <person name="Riano-Pachon D.M."/>
            <person name="Robert V."/>
            <person name="Roehrig J."/>
            <person name="Ruller R."/>
            <person name="Salamov A."/>
            <person name="Salih N.S."/>
            <person name="Samson R.A."/>
            <person name="Sandor E."/>
            <person name="Sanguinetti M."/>
            <person name="Schuetze T."/>
            <person name="Sepcic K."/>
            <person name="Shelest E."/>
            <person name="Sherlock G."/>
            <person name="Sophianopoulou V."/>
            <person name="Squina F.M."/>
            <person name="Sun H."/>
            <person name="Susca A."/>
            <person name="Todd R.B."/>
            <person name="Tsang A."/>
            <person name="Unkles S.E."/>
            <person name="van de Wiele N."/>
            <person name="van Rossen-Uffink D."/>
            <person name="Oliveira J.V."/>
            <person name="Vesth T.C."/>
            <person name="Visser J."/>
            <person name="Yu J.-H."/>
            <person name="Zhou M."/>
            <person name="Andersen M.R."/>
            <person name="Archer D.B."/>
            <person name="Baker S.E."/>
            <person name="Benoit I."/>
            <person name="Brakhage A.A."/>
            <person name="Braus G.H."/>
            <person name="Fischer R."/>
            <person name="Frisvad J.C."/>
            <person name="Goldman G.H."/>
            <person name="Houbraken J."/>
            <person name="Oakley B."/>
            <person name="Pocsi I."/>
            <person name="Scazzocchio C."/>
            <person name="Seiboth B."/>
            <person name="vanKuyk P.A."/>
            <person name="Wortman J."/>
            <person name="Dyer P.S."/>
            <person name="Grigoriev I.V."/>
        </authorList>
    </citation>
    <scope>NUCLEOTIDE SEQUENCE [LARGE SCALE GENOMIC DNA]</scope>
    <source>
        <strain evidence="3">CBS 593.65</strain>
    </source>
</reference>
<proteinExistence type="predicted"/>
<evidence type="ECO:0000313" key="3">
    <source>
        <dbReference type="Proteomes" id="UP000184356"/>
    </source>
</evidence>
<evidence type="ECO:0000256" key="1">
    <source>
        <dbReference type="SAM" id="MobiDB-lite"/>
    </source>
</evidence>
<evidence type="ECO:0000313" key="2">
    <source>
        <dbReference type="EMBL" id="OJJ53458.1"/>
    </source>
</evidence>
<protein>
    <submittedName>
        <fullName evidence="2">Uncharacterized protein</fullName>
    </submittedName>
</protein>
<feature type="compositionally biased region" description="Pro residues" evidence="1">
    <location>
        <begin position="32"/>
        <end position="42"/>
    </location>
</feature>
<organism evidence="2 3">
    <name type="scientific">Aspergillus sydowii CBS 593.65</name>
    <dbReference type="NCBI Taxonomy" id="1036612"/>
    <lineage>
        <taxon>Eukaryota</taxon>
        <taxon>Fungi</taxon>
        <taxon>Dikarya</taxon>
        <taxon>Ascomycota</taxon>
        <taxon>Pezizomycotina</taxon>
        <taxon>Eurotiomycetes</taxon>
        <taxon>Eurotiomycetidae</taxon>
        <taxon>Eurotiales</taxon>
        <taxon>Aspergillaceae</taxon>
        <taxon>Aspergillus</taxon>
        <taxon>Aspergillus subgen. Nidulantes</taxon>
    </lineage>
</organism>
<feature type="compositionally biased region" description="Pro residues" evidence="1">
    <location>
        <begin position="206"/>
        <end position="218"/>
    </location>
</feature>
<dbReference type="Proteomes" id="UP000184356">
    <property type="component" value="Unassembled WGS sequence"/>
</dbReference>
<dbReference type="AlphaFoldDB" id="A0A1L9T218"/>
<sequence>MQSQPSGYQAPTPTAPSHSSASTTSTSTTPSTFPPQPQPPLTTPLSLPQQSIPAAAQPGLQSPNPDSNPHDASSLLALTHHVLTQTSQARHLFTQLQHYLPFVEKQWIQSTIGDTEAAARDILLLTESMRIDQETNNGKLGFKTQFRWMMRDSRRARERRERLVLCHASLVAVLVRLEGVRAKVPETGFSAPFLGNPGASTNSQVYPPPSTTAPPPIPITATTQKSLNKSEPDSPIWELPVQLQDADKELVVNLAQPPPVPPKNATPTSNPTSASIISGADTETATATPRTMSPVSPEGPTKLDNELLDMLEWRWTQGRTV</sequence>
<feature type="compositionally biased region" description="Polar residues" evidence="1">
    <location>
        <begin position="59"/>
        <end position="71"/>
    </location>
</feature>
<accession>A0A1L9T218</accession>
<dbReference type="OrthoDB" id="3800389at2759"/>
<dbReference type="RefSeq" id="XP_040697264.1">
    <property type="nucleotide sequence ID" value="XM_040843103.1"/>
</dbReference>
<dbReference type="EMBL" id="KV878597">
    <property type="protein sequence ID" value="OJJ53458.1"/>
    <property type="molecule type" value="Genomic_DNA"/>
</dbReference>
<feature type="region of interest" description="Disordered" evidence="1">
    <location>
        <begin position="1"/>
        <end position="72"/>
    </location>
</feature>
<dbReference type="STRING" id="1036612.A0A1L9T218"/>